<dbReference type="EMBL" id="MLYV02000938">
    <property type="protein sequence ID" value="PSR75056.1"/>
    <property type="molecule type" value="Genomic_DNA"/>
</dbReference>
<dbReference type="Proteomes" id="UP000186601">
    <property type="component" value="Unassembled WGS sequence"/>
</dbReference>
<evidence type="ECO:0000313" key="1">
    <source>
        <dbReference type="EMBL" id="PSR75056.1"/>
    </source>
</evidence>
<accession>A0A2R6NRT8</accession>
<reference evidence="1 2" key="1">
    <citation type="submission" date="2018-02" db="EMBL/GenBank/DDBJ databases">
        <title>Genome sequence of the basidiomycete white-rot fungus Phlebia centrifuga.</title>
        <authorList>
            <person name="Granchi Z."/>
            <person name="Peng M."/>
            <person name="de Vries R.P."/>
            <person name="Hilden K."/>
            <person name="Makela M.R."/>
            <person name="Grigoriev I."/>
            <person name="Riley R."/>
        </authorList>
    </citation>
    <scope>NUCLEOTIDE SEQUENCE [LARGE SCALE GENOMIC DNA]</scope>
    <source>
        <strain evidence="1 2">FBCC195</strain>
    </source>
</reference>
<feature type="non-terminal residue" evidence="1">
    <location>
        <position position="57"/>
    </location>
</feature>
<keyword evidence="2" id="KW-1185">Reference proteome</keyword>
<comment type="caution">
    <text evidence="1">The sequence shown here is derived from an EMBL/GenBank/DDBJ whole genome shotgun (WGS) entry which is preliminary data.</text>
</comment>
<protein>
    <submittedName>
        <fullName evidence="1">Uncharacterized protein</fullName>
    </submittedName>
</protein>
<proteinExistence type="predicted"/>
<evidence type="ECO:0000313" key="2">
    <source>
        <dbReference type="Proteomes" id="UP000186601"/>
    </source>
</evidence>
<organism evidence="1 2">
    <name type="scientific">Hermanssonia centrifuga</name>
    <dbReference type="NCBI Taxonomy" id="98765"/>
    <lineage>
        <taxon>Eukaryota</taxon>
        <taxon>Fungi</taxon>
        <taxon>Dikarya</taxon>
        <taxon>Basidiomycota</taxon>
        <taxon>Agaricomycotina</taxon>
        <taxon>Agaricomycetes</taxon>
        <taxon>Polyporales</taxon>
        <taxon>Meruliaceae</taxon>
        <taxon>Hermanssonia</taxon>
    </lineage>
</organism>
<name>A0A2R6NRT8_9APHY</name>
<dbReference type="AlphaFoldDB" id="A0A2R6NRT8"/>
<sequence length="57" mass="6548">MRIWSSLMLVSNHHHLRYNIPPLLPLSLLTSSRLIHISIDDMCSMVGIEAGSDLWFE</sequence>
<gene>
    <name evidence="1" type="ORF">PHLCEN_2v9348</name>
</gene>